<feature type="domain" description="Response regulatory" evidence="9">
    <location>
        <begin position="6"/>
        <end position="119"/>
    </location>
</feature>
<dbReference type="GO" id="GO:0000976">
    <property type="term" value="F:transcription cis-regulatory region binding"/>
    <property type="evidence" value="ECO:0007669"/>
    <property type="project" value="TreeGrafter"/>
</dbReference>
<dbReference type="Gene3D" id="1.10.10.10">
    <property type="entry name" value="Winged helix-like DNA-binding domain superfamily/Winged helix DNA-binding domain"/>
    <property type="match status" value="1"/>
</dbReference>
<dbReference type="InterPro" id="IPR001789">
    <property type="entry name" value="Sig_transdc_resp-reg_receiver"/>
</dbReference>
<dbReference type="GO" id="GO:0000156">
    <property type="term" value="F:phosphorelay response regulator activity"/>
    <property type="evidence" value="ECO:0007669"/>
    <property type="project" value="TreeGrafter"/>
</dbReference>
<keyword evidence="2 7" id="KW-0597">Phosphoprotein</keyword>
<evidence type="ECO:0000259" key="10">
    <source>
        <dbReference type="PROSITE" id="PS51755"/>
    </source>
</evidence>
<dbReference type="InterPro" id="IPR011006">
    <property type="entry name" value="CheY-like_superfamily"/>
</dbReference>
<evidence type="ECO:0000313" key="11">
    <source>
        <dbReference type="EMBL" id="GAE32597.1"/>
    </source>
</evidence>
<dbReference type="CDD" id="cd00383">
    <property type="entry name" value="trans_reg_C"/>
    <property type="match status" value="1"/>
</dbReference>
<dbReference type="Gene3D" id="3.40.50.2300">
    <property type="match status" value="1"/>
</dbReference>
<evidence type="ECO:0000256" key="2">
    <source>
        <dbReference type="ARBA" id="ARBA00022553"/>
    </source>
</evidence>
<protein>
    <submittedName>
        <fullName evidence="11">Two-component response regulator</fullName>
    </submittedName>
</protein>
<organism evidence="11 12">
    <name type="scientific">Halalkalibacter hemicellulosilyticusJCM 9152</name>
    <dbReference type="NCBI Taxonomy" id="1236971"/>
    <lineage>
        <taxon>Bacteria</taxon>
        <taxon>Bacillati</taxon>
        <taxon>Bacillota</taxon>
        <taxon>Bacilli</taxon>
        <taxon>Bacillales</taxon>
        <taxon>Bacillaceae</taxon>
        <taxon>Halalkalibacter</taxon>
    </lineage>
</organism>
<dbReference type="FunFam" id="1.10.10.10:FF:000018">
    <property type="entry name" value="DNA-binding response regulator ResD"/>
    <property type="match status" value="1"/>
</dbReference>
<evidence type="ECO:0000256" key="4">
    <source>
        <dbReference type="ARBA" id="ARBA00023015"/>
    </source>
</evidence>
<dbReference type="PROSITE" id="PS51755">
    <property type="entry name" value="OMPR_PHOB"/>
    <property type="match status" value="1"/>
</dbReference>
<accession>W4QL18</accession>
<evidence type="ECO:0000256" key="7">
    <source>
        <dbReference type="PROSITE-ProRule" id="PRU00169"/>
    </source>
</evidence>
<dbReference type="PROSITE" id="PS50110">
    <property type="entry name" value="RESPONSE_REGULATORY"/>
    <property type="match status" value="1"/>
</dbReference>
<evidence type="ECO:0000313" key="12">
    <source>
        <dbReference type="Proteomes" id="UP000018895"/>
    </source>
</evidence>
<gene>
    <name evidence="11" type="ORF">JCM9152_4136</name>
</gene>
<keyword evidence="3" id="KW-0902">Two-component regulatory system</keyword>
<dbReference type="InterPro" id="IPR001867">
    <property type="entry name" value="OmpR/PhoB-type_DNA-bd"/>
</dbReference>
<dbReference type="SMART" id="SM00448">
    <property type="entry name" value="REC"/>
    <property type="match status" value="1"/>
</dbReference>
<dbReference type="FunFam" id="3.40.50.2300:FF:000001">
    <property type="entry name" value="DNA-binding response regulator PhoB"/>
    <property type="match status" value="1"/>
</dbReference>
<dbReference type="RefSeq" id="WP_035346955.1">
    <property type="nucleotide sequence ID" value="NZ_BAUU01000041.1"/>
</dbReference>
<feature type="domain" description="OmpR/PhoB-type" evidence="10">
    <location>
        <begin position="129"/>
        <end position="226"/>
    </location>
</feature>
<dbReference type="AlphaFoldDB" id="W4QL18"/>
<dbReference type="Pfam" id="PF00486">
    <property type="entry name" value="Trans_reg_C"/>
    <property type="match status" value="1"/>
</dbReference>
<dbReference type="SUPFAM" id="SSF52172">
    <property type="entry name" value="CheY-like"/>
    <property type="match status" value="1"/>
</dbReference>
<dbReference type="Pfam" id="PF00072">
    <property type="entry name" value="Response_reg"/>
    <property type="match status" value="1"/>
</dbReference>
<evidence type="ECO:0000256" key="3">
    <source>
        <dbReference type="ARBA" id="ARBA00023012"/>
    </source>
</evidence>
<keyword evidence="6" id="KW-0804">Transcription</keyword>
<dbReference type="InterPro" id="IPR036388">
    <property type="entry name" value="WH-like_DNA-bd_sf"/>
</dbReference>
<dbReference type="Proteomes" id="UP000018895">
    <property type="component" value="Unassembled WGS sequence"/>
</dbReference>
<feature type="DNA-binding region" description="OmpR/PhoB-type" evidence="8">
    <location>
        <begin position="129"/>
        <end position="226"/>
    </location>
</feature>
<evidence type="ECO:0000256" key="6">
    <source>
        <dbReference type="ARBA" id="ARBA00023163"/>
    </source>
</evidence>
<dbReference type="EMBL" id="BAUU01000041">
    <property type="protein sequence ID" value="GAE32597.1"/>
    <property type="molecule type" value="Genomic_DNA"/>
</dbReference>
<dbReference type="OrthoDB" id="9790442at2"/>
<feature type="modified residue" description="4-aspartylphosphate" evidence="7">
    <location>
        <position position="55"/>
    </location>
</feature>
<reference evidence="11" key="1">
    <citation type="journal article" date="2014" name="Genome Announc.">
        <title>Draft Genome Sequences of Three Alkaliphilic Bacillus Strains, Bacillus wakoensis JCM 9140T, Bacillus akibai JCM 9157T, and Bacillus hemicellulosilyticus JCM 9152T.</title>
        <authorList>
            <person name="Yuki M."/>
            <person name="Oshima K."/>
            <person name="Suda W."/>
            <person name="Oshida Y."/>
            <person name="Kitamura K."/>
            <person name="Iida T."/>
            <person name="Hattori M."/>
            <person name="Ohkuma M."/>
        </authorList>
    </citation>
    <scope>NUCLEOTIDE SEQUENCE [LARGE SCALE GENOMIC DNA]</scope>
    <source>
        <strain evidence="11">JCM 9152</strain>
    </source>
</reference>
<keyword evidence="5 8" id="KW-0238">DNA-binding</keyword>
<dbReference type="SMART" id="SM00862">
    <property type="entry name" value="Trans_reg_C"/>
    <property type="match status" value="1"/>
</dbReference>
<dbReference type="Gene3D" id="6.10.250.690">
    <property type="match status" value="1"/>
</dbReference>
<dbReference type="STRING" id="1236971.JCM9152_4136"/>
<evidence type="ECO:0000256" key="8">
    <source>
        <dbReference type="PROSITE-ProRule" id="PRU01091"/>
    </source>
</evidence>
<evidence type="ECO:0000256" key="5">
    <source>
        <dbReference type="ARBA" id="ARBA00023125"/>
    </source>
</evidence>
<dbReference type="GO" id="GO:0005829">
    <property type="term" value="C:cytosol"/>
    <property type="evidence" value="ECO:0007669"/>
    <property type="project" value="TreeGrafter"/>
</dbReference>
<proteinExistence type="predicted"/>
<sequence length="228" mass="26442">MSELTYVLVVDDEVELLELVKTYLQKESYAVLTATSGREAIEFMHRYKVEFVVLDVMMDDMDGFTACERIRSFSQVPILMLTARSGEEDKVKGLKLGADDYMVKPFSPRELIARIEAVLRRSERMNVQTNRLKMGELEVDVNGRMVFVHQEPVRLTRKEYDLLLFLLEHRGQVFTREHLHERIWGMDTEMGTLRTVDTHVKTIRLKLKAAGALLQTVWGIGYKLEELS</sequence>
<comment type="subcellular location">
    <subcellularLocation>
        <location evidence="1">Cytoplasm</location>
    </subcellularLocation>
</comment>
<dbReference type="PANTHER" id="PTHR48111">
    <property type="entry name" value="REGULATOR OF RPOS"/>
    <property type="match status" value="1"/>
</dbReference>
<name>W4QL18_9BACI</name>
<dbReference type="InterPro" id="IPR039420">
    <property type="entry name" value="WalR-like"/>
</dbReference>
<comment type="caution">
    <text evidence="11">The sequence shown here is derived from an EMBL/GenBank/DDBJ whole genome shotgun (WGS) entry which is preliminary data.</text>
</comment>
<evidence type="ECO:0000256" key="1">
    <source>
        <dbReference type="ARBA" id="ARBA00004496"/>
    </source>
</evidence>
<dbReference type="GO" id="GO:0032993">
    <property type="term" value="C:protein-DNA complex"/>
    <property type="evidence" value="ECO:0007669"/>
    <property type="project" value="TreeGrafter"/>
</dbReference>
<dbReference type="GO" id="GO:0006355">
    <property type="term" value="P:regulation of DNA-templated transcription"/>
    <property type="evidence" value="ECO:0007669"/>
    <property type="project" value="InterPro"/>
</dbReference>
<dbReference type="PANTHER" id="PTHR48111:SF1">
    <property type="entry name" value="TWO-COMPONENT RESPONSE REGULATOR ORR33"/>
    <property type="match status" value="1"/>
</dbReference>
<keyword evidence="12" id="KW-1185">Reference proteome</keyword>
<keyword evidence="4" id="KW-0805">Transcription regulation</keyword>
<evidence type="ECO:0000259" key="9">
    <source>
        <dbReference type="PROSITE" id="PS50110"/>
    </source>
</evidence>